<reference evidence="6 7" key="1">
    <citation type="submission" date="2016-12" db="EMBL/GenBank/DDBJ databases">
        <authorList>
            <person name="Song W.-J."/>
            <person name="Kurnit D.M."/>
        </authorList>
    </citation>
    <scope>NUCLEOTIDE SEQUENCE [LARGE SCALE GENOMIC DNA]</scope>
    <source>
        <strain evidence="6 7">DSM 11393</strain>
    </source>
</reference>
<evidence type="ECO:0000256" key="3">
    <source>
        <dbReference type="ARBA" id="ARBA00022801"/>
    </source>
</evidence>
<keyword evidence="4" id="KW-0464">Manganese</keyword>
<dbReference type="NCBIfam" id="TIGR01230">
    <property type="entry name" value="agmatinase"/>
    <property type="match status" value="1"/>
</dbReference>
<evidence type="ECO:0000313" key="6">
    <source>
        <dbReference type="EMBL" id="SHN67625.1"/>
    </source>
</evidence>
<feature type="binding site" evidence="4">
    <location>
        <position position="111"/>
    </location>
    <ligand>
        <name>Mn(2+)</name>
        <dbReference type="ChEBI" id="CHEBI:29035"/>
        <label>1</label>
    </ligand>
</feature>
<keyword evidence="7" id="KW-1185">Reference proteome</keyword>
<dbReference type="Pfam" id="PF00491">
    <property type="entry name" value="Arginase"/>
    <property type="match status" value="1"/>
</dbReference>
<dbReference type="Proteomes" id="UP000186469">
    <property type="component" value="Unassembled WGS sequence"/>
</dbReference>
<dbReference type="STRING" id="1121455.SAMN02745728_01769"/>
<accession>A0A1M7TA53</accession>
<dbReference type="PROSITE" id="PS51409">
    <property type="entry name" value="ARGINASE_2"/>
    <property type="match status" value="1"/>
</dbReference>
<feature type="binding site" evidence="4">
    <location>
        <position position="138"/>
    </location>
    <ligand>
        <name>Mn(2+)</name>
        <dbReference type="ChEBI" id="CHEBI:29035"/>
        <label>1</label>
    </ligand>
</feature>
<dbReference type="InterPro" id="IPR020855">
    <property type="entry name" value="Ureohydrolase_Mn_BS"/>
</dbReference>
<dbReference type="InterPro" id="IPR005925">
    <property type="entry name" value="Agmatinase-rel"/>
</dbReference>
<dbReference type="PROSITE" id="PS01053">
    <property type="entry name" value="ARGINASE_1"/>
    <property type="match status" value="1"/>
</dbReference>
<dbReference type="InterPro" id="IPR023696">
    <property type="entry name" value="Ureohydrolase_dom_sf"/>
</dbReference>
<sequence>MSKSLRFLASELPEQRASECLFHIIPVPYEASVSYGGGTAGGPNAIIEASEQLEVWTGQKDPSVCGIYTAEAVNCKGEPKTILERIGQAVESSLSSRPKGEVVPIILGGEHSITPGILSVLKKHFGTFGIVHFDAHADLRYSYHDSIYSHACPMRRACEMDLKLFQLGVRSLSPEEVTYRKVMNIGHLDARALFDLGERWSGDPQKGFLPDDFPENIFISFDVDALDPSIIPSTGTPEPGGLTWYQTLNLLEAACKNRKVIGADFVELAPKEGVNAPDFATARLIYEFMGIIAP</sequence>
<dbReference type="EMBL" id="FRDI01000009">
    <property type="protein sequence ID" value="SHN67625.1"/>
    <property type="molecule type" value="Genomic_DNA"/>
</dbReference>
<dbReference type="GO" id="GO:0008783">
    <property type="term" value="F:agmatinase activity"/>
    <property type="evidence" value="ECO:0007669"/>
    <property type="project" value="TreeGrafter"/>
</dbReference>
<name>A0A1M7TA53_9BACT</name>
<dbReference type="AlphaFoldDB" id="A0A1M7TA53"/>
<keyword evidence="3 5" id="KW-0378">Hydrolase</keyword>
<evidence type="ECO:0000256" key="2">
    <source>
        <dbReference type="ARBA" id="ARBA00022723"/>
    </source>
</evidence>
<dbReference type="GO" id="GO:0033389">
    <property type="term" value="P:putrescine biosynthetic process from arginine, via agmatine"/>
    <property type="evidence" value="ECO:0007669"/>
    <property type="project" value="TreeGrafter"/>
</dbReference>
<dbReference type="GO" id="GO:0046872">
    <property type="term" value="F:metal ion binding"/>
    <property type="evidence" value="ECO:0007669"/>
    <property type="project" value="UniProtKB-KW"/>
</dbReference>
<gene>
    <name evidence="6" type="ORF">SAMN02745728_01769</name>
</gene>
<dbReference type="Gene3D" id="3.40.800.10">
    <property type="entry name" value="Ureohydrolase domain"/>
    <property type="match status" value="1"/>
</dbReference>
<dbReference type="SUPFAM" id="SSF52768">
    <property type="entry name" value="Arginase/deacetylase"/>
    <property type="match status" value="1"/>
</dbReference>
<evidence type="ECO:0000256" key="4">
    <source>
        <dbReference type="PIRSR" id="PIRSR036979-1"/>
    </source>
</evidence>
<dbReference type="InterPro" id="IPR006035">
    <property type="entry name" value="Ureohydrolase"/>
</dbReference>
<dbReference type="RefSeq" id="WP_072697460.1">
    <property type="nucleotide sequence ID" value="NZ_FRDI01000009.1"/>
</dbReference>
<feature type="binding site" evidence="4">
    <location>
        <position position="224"/>
    </location>
    <ligand>
        <name>Mn(2+)</name>
        <dbReference type="ChEBI" id="CHEBI:29035"/>
        <label>1</label>
    </ligand>
</feature>
<dbReference type="OrthoDB" id="9789727at2"/>
<keyword evidence="2 4" id="KW-0479">Metal-binding</keyword>
<dbReference type="PANTHER" id="PTHR11358">
    <property type="entry name" value="ARGINASE/AGMATINASE"/>
    <property type="match status" value="1"/>
</dbReference>
<dbReference type="PANTHER" id="PTHR11358:SF26">
    <property type="entry name" value="GUANIDINO ACID HYDROLASE, MITOCHONDRIAL"/>
    <property type="match status" value="1"/>
</dbReference>
<evidence type="ECO:0000256" key="5">
    <source>
        <dbReference type="RuleBase" id="RU003684"/>
    </source>
</evidence>
<comment type="similarity">
    <text evidence="1">Belongs to the arginase family. Agmatinase subfamily.</text>
</comment>
<feature type="binding site" evidence="4">
    <location>
        <position position="134"/>
    </location>
    <ligand>
        <name>Mn(2+)</name>
        <dbReference type="ChEBI" id="CHEBI:29035"/>
        <label>1</label>
    </ligand>
</feature>
<evidence type="ECO:0000256" key="1">
    <source>
        <dbReference type="ARBA" id="ARBA00009227"/>
    </source>
</evidence>
<feature type="binding site" evidence="4">
    <location>
        <position position="136"/>
    </location>
    <ligand>
        <name>Mn(2+)</name>
        <dbReference type="ChEBI" id="CHEBI:29035"/>
        <label>1</label>
    </ligand>
</feature>
<comment type="cofactor">
    <cofactor evidence="4">
        <name>Mn(2+)</name>
        <dbReference type="ChEBI" id="CHEBI:29035"/>
    </cofactor>
    <text evidence="4">Binds 2 manganese ions per subunit.</text>
</comment>
<protein>
    <submittedName>
        <fullName evidence="6">Agmatinase</fullName>
    </submittedName>
</protein>
<organism evidence="6 7">
    <name type="scientific">Desulfovibrio litoralis DSM 11393</name>
    <dbReference type="NCBI Taxonomy" id="1121455"/>
    <lineage>
        <taxon>Bacteria</taxon>
        <taxon>Pseudomonadati</taxon>
        <taxon>Thermodesulfobacteriota</taxon>
        <taxon>Desulfovibrionia</taxon>
        <taxon>Desulfovibrionales</taxon>
        <taxon>Desulfovibrionaceae</taxon>
        <taxon>Desulfovibrio</taxon>
    </lineage>
</organism>
<dbReference type="PIRSF" id="PIRSF036979">
    <property type="entry name" value="Arginase"/>
    <property type="match status" value="1"/>
</dbReference>
<feature type="binding site" evidence="4">
    <location>
        <position position="222"/>
    </location>
    <ligand>
        <name>Mn(2+)</name>
        <dbReference type="ChEBI" id="CHEBI:29035"/>
        <label>1</label>
    </ligand>
</feature>
<evidence type="ECO:0000313" key="7">
    <source>
        <dbReference type="Proteomes" id="UP000186469"/>
    </source>
</evidence>
<proteinExistence type="inferred from homology"/>
<dbReference type="CDD" id="cd11593">
    <property type="entry name" value="Agmatinase-like_2"/>
    <property type="match status" value="1"/>
</dbReference>